<protein>
    <submittedName>
        <fullName evidence="1">Retrovirus-related Pol poly from transposon TNT 1-94</fullName>
    </submittedName>
</protein>
<dbReference type="Pfam" id="PF14223">
    <property type="entry name" value="Retrotran_gag_2"/>
    <property type="match status" value="1"/>
</dbReference>
<dbReference type="Proteomes" id="UP001152795">
    <property type="component" value="Unassembled WGS sequence"/>
</dbReference>
<sequence length="107" mass="12371">RSARPWCGLVWKRLADQFQKEIKTWANKLALRRKLYSLRLKDSKPIQKHIKEMTEICDGPAAIDDHITEEDRVVHLLASLPESLNLLVKVLEANSDAPKMETVIERL</sequence>
<dbReference type="AlphaFoldDB" id="A0A6S7JSW3"/>
<dbReference type="EMBL" id="CACRXK020021460">
    <property type="protein sequence ID" value="CAB4035876.1"/>
    <property type="molecule type" value="Genomic_DNA"/>
</dbReference>
<proteinExistence type="predicted"/>
<evidence type="ECO:0000313" key="2">
    <source>
        <dbReference type="Proteomes" id="UP001152795"/>
    </source>
</evidence>
<reference evidence="1" key="1">
    <citation type="submission" date="2020-04" db="EMBL/GenBank/DDBJ databases">
        <authorList>
            <person name="Alioto T."/>
            <person name="Alioto T."/>
            <person name="Gomez Garrido J."/>
        </authorList>
    </citation>
    <scope>NUCLEOTIDE SEQUENCE</scope>
    <source>
        <strain evidence="1">A484AB</strain>
    </source>
</reference>
<keyword evidence="2" id="KW-1185">Reference proteome</keyword>
<comment type="caution">
    <text evidence="1">The sequence shown here is derived from an EMBL/GenBank/DDBJ whole genome shotgun (WGS) entry which is preliminary data.</text>
</comment>
<organism evidence="1 2">
    <name type="scientific">Paramuricea clavata</name>
    <name type="common">Red gorgonian</name>
    <name type="synonym">Violescent sea-whip</name>
    <dbReference type="NCBI Taxonomy" id="317549"/>
    <lineage>
        <taxon>Eukaryota</taxon>
        <taxon>Metazoa</taxon>
        <taxon>Cnidaria</taxon>
        <taxon>Anthozoa</taxon>
        <taxon>Octocorallia</taxon>
        <taxon>Malacalcyonacea</taxon>
        <taxon>Plexauridae</taxon>
        <taxon>Paramuricea</taxon>
    </lineage>
</organism>
<dbReference type="OrthoDB" id="8051079at2759"/>
<evidence type="ECO:0000313" key="1">
    <source>
        <dbReference type="EMBL" id="CAB4035876.1"/>
    </source>
</evidence>
<name>A0A6S7JSW3_PARCT</name>
<feature type="non-terminal residue" evidence="1">
    <location>
        <position position="1"/>
    </location>
</feature>
<gene>
    <name evidence="1" type="ORF">PACLA_8A068172</name>
</gene>
<accession>A0A6S7JSW3</accession>